<reference evidence="1" key="1">
    <citation type="submission" date="2022-06" db="EMBL/GenBank/DDBJ databases">
        <title>Phylogenomic reconstructions and comparative analyses of Kickxellomycotina fungi.</title>
        <authorList>
            <person name="Reynolds N.K."/>
            <person name="Stajich J.E."/>
            <person name="Barry K."/>
            <person name="Grigoriev I.V."/>
            <person name="Crous P."/>
            <person name="Smith M.E."/>
        </authorList>
    </citation>
    <scope>NUCLEOTIDE SEQUENCE</scope>
    <source>
        <strain evidence="1">RSA 2271</strain>
    </source>
</reference>
<accession>A0ACC1HGI9</accession>
<sequence length="66" mass="8155">MDRCGWTPEHQVAWDELMDELTYWECQVNTLNKEHPNFNTALATYRWVRYKYEQILHLGFIPEYFL</sequence>
<dbReference type="EMBL" id="JAMZIH010005704">
    <property type="protein sequence ID" value="KAJ1674761.1"/>
    <property type="molecule type" value="Genomic_DNA"/>
</dbReference>
<keyword evidence="2" id="KW-1185">Reference proteome</keyword>
<name>A0ACC1HGI9_9FUNG</name>
<comment type="caution">
    <text evidence="1">The sequence shown here is derived from an EMBL/GenBank/DDBJ whole genome shotgun (WGS) entry which is preliminary data.</text>
</comment>
<dbReference type="Proteomes" id="UP001145114">
    <property type="component" value="Unassembled WGS sequence"/>
</dbReference>
<proteinExistence type="predicted"/>
<evidence type="ECO:0000313" key="1">
    <source>
        <dbReference type="EMBL" id="KAJ1674761.1"/>
    </source>
</evidence>
<evidence type="ECO:0000313" key="2">
    <source>
        <dbReference type="Proteomes" id="UP001145114"/>
    </source>
</evidence>
<protein>
    <submittedName>
        <fullName evidence="1">Uncharacterized protein</fullName>
    </submittedName>
</protein>
<gene>
    <name evidence="1" type="ORF">EV182_002618</name>
</gene>
<organism evidence="1 2">
    <name type="scientific">Spiromyces aspiralis</name>
    <dbReference type="NCBI Taxonomy" id="68401"/>
    <lineage>
        <taxon>Eukaryota</taxon>
        <taxon>Fungi</taxon>
        <taxon>Fungi incertae sedis</taxon>
        <taxon>Zoopagomycota</taxon>
        <taxon>Kickxellomycotina</taxon>
        <taxon>Kickxellomycetes</taxon>
        <taxon>Kickxellales</taxon>
        <taxon>Kickxellaceae</taxon>
        <taxon>Spiromyces</taxon>
    </lineage>
</organism>